<dbReference type="Proteomes" id="UP000625316">
    <property type="component" value="Unassembled WGS sequence"/>
</dbReference>
<sequence length="794" mass="89081">TWDQRIVVIAIDDPSLQKLGRYPWNRRRFTQLMQVLNQTETSVVVFDVIFSESAAEDIDFARAIDKHGQVILAKAVDFNGLPLQPVQQLQAAALDVGHIFRLTDGDGVTRHIPLNFRGAPALSAVTLQAYGFQHAIPPLPNMETDLWLNWVNTAPKIQQYSFADVLSGQIPPQVFQDKIVIVGVSATGFDTLSTPFDRNPPATGTYLHATAIHNLLANNQLQRPLSGQWFGLILLLAMPGFGFGLSYLKVRWQVIFTVGSVLLWCVVVLLAIHANAYLPTVLPIGLVVGTATAVAITERLRMHDFLQLQLQQLSSTYLSEVNLEPSTINSPTIDGELMPDQALTYSRRFALPPIWRSRLLEPSRAVVQLKRHFHLPSSQPTSIQSLNQLMRIAAQLGRAQATQQAIAQSLSVGILAIDPQGLIWFCNDVASQWLQVNIGDDLATGLVPLWFDRSTWKHLSQRIMPQFDRAEPSLPSELCDDLGDPRQLLEGDDWPHTIKVLVNDRWFLLSFSPLQEAAALEPSITSLEAMPGLVLLIEDITSRKQIETNLERQVQELQWLAQLKDELIGRVSHELRSPITNMLMSIELLRTTENPEQRDNYLDLLETECLQERNFINDLLSLQSPVLVQPVRPLTWIRLDTWLEHLIAPFLARAVTRQQTITLEINPDLPALHADEQVLERIYQELLTNACKYSPAGAKIYCTARQQGEMIQLAVRNLGVTIAPEELPRIFEKFYRVPESDPWKQGGTGLGLSIVDRLAKQIQATIQVRSEADVTEFQLKLPIEPQLPPSPSAS</sequence>
<dbReference type="PROSITE" id="PS50109">
    <property type="entry name" value="HIS_KIN"/>
    <property type="match status" value="1"/>
</dbReference>
<keyword evidence="6" id="KW-0812">Transmembrane</keyword>
<evidence type="ECO:0000259" key="7">
    <source>
        <dbReference type="PROSITE" id="PS50109"/>
    </source>
</evidence>
<reference evidence="8" key="1">
    <citation type="submission" date="2020-10" db="EMBL/GenBank/DDBJ databases">
        <authorList>
            <person name="Castelo-Branco R."/>
            <person name="Eusebio N."/>
            <person name="Adriana R."/>
            <person name="Vieira A."/>
            <person name="Brugerolle De Fraissinette N."/>
            <person name="Rezende De Castro R."/>
            <person name="Schneider M.P."/>
            <person name="Vasconcelos V."/>
            <person name="Leao P.N."/>
        </authorList>
    </citation>
    <scope>NUCLEOTIDE SEQUENCE</scope>
    <source>
        <strain evidence="8">LEGE 11480</strain>
    </source>
</reference>
<evidence type="ECO:0000313" key="9">
    <source>
        <dbReference type="Proteomes" id="UP000625316"/>
    </source>
</evidence>
<dbReference type="EC" id="2.7.13.3" evidence="2"/>
<dbReference type="SUPFAM" id="SSF55874">
    <property type="entry name" value="ATPase domain of HSP90 chaperone/DNA topoisomerase II/histidine kinase"/>
    <property type="match status" value="1"/>
</dbReference>
<protein>
    <recommendedName>
        <fullName evidence="2">histidine kinase</fullName>
        <ecNumber evidence="2">2.7.13.3</ecNumber>
    </recommendedName>
</protein>
<dbReference type="SMART" id="SM01080">
    <property type="entry name" value="CHASE2"/>
    <property type="match status" value="1"/>
</dbReference>
<dbReference type="CDD" id="cd00082">
    <property type="entry name" value="HisKA"/>
    <property type="match status" value="1"/>
</dbReference>
<dbReference type="Pfam" id="PF05226">
    <property type="entry name" value="CHASE2"/>
    <property type="match status" value="1"/>
</dbReference>
<evidence type="ECO:0000313" key="8">
    <source>
        <dbReference type="EMBL" id="MBE9033176.1"/>
    </source>
</evidence>
<proteinExistence type="predicted"/>
<keyword evidence="3" id="KW-0597">Phosphoprotein</keyword>
<evidence type="ECO:0000256" key="2">
    <source>
        <dbReference type="ARBA" id="ARBA00012438"/>
    </source>
</evidence>
<dbReference type="InterPro" id="IPR036097">
    <property type="entry name" value="HisK_dim/P_sf"/>
</dbReference>
<evidence type="ECO:0000256" key="6">
    <source>
        <dbReference type="SAM" id="Phobius"/>
    </source>
</evidence>
<dbReference type="Gene3D" id="3.30.450.20">
    <property type="entry name" value="PAS domain"/>
    <property type="match status" value="1"/>
</dbReference>
<dbReference type="SMART" id="SM00387">
    <property type="entry name" value="HATPase_c"/>
    <property type="match status" value="1"/>
</dbReference>
<evidence type="ECO:0000256" key="4">
    <source>
        <dbReference type="ARBA" id="ARBA00022777"/>
    </source>
</evidence>
<dbReference type="InterPro" id="IPR003661">
    <property type="entry name" value="HisK_dim/P_dom"/>
</dbReference>
<dbReference type="InterPro" id="IPR005467">
    <property type="entry name" value="His_kinase_dom"/>
</dbReference>
<dbReference type="AlphaFoldDB" id="A0A928VU91"/>
<feature type="transmembrane region" description="Helical" evidence="6">
    <location>
        <begin position="229"/>
        <end position="248"/>
    </location>
</feature>
<dbReference type="InterPro" id="IPR036890">
    <property type="entry name" value="HATPase_C_sf"/>
</dbReference>
<dbReference type="InterPro" id="IPR004358">
    <property type="entry name" value="Sig_transdc_His_kin-like_C"/>
</dbReference>
<dbReference type="InterPro" id="IPR017181">
    <property type="entry name" value="Sig_transdc_His_kin_CHASE2"/>
</dbReference>
<evidence type="ECO:0000256" key="1">
    <source>
        <dbReference type="ARBA" id="ARBA00000085"/>
    </source>
</evidence>
<keyword evidence="5" id="KW-0902">Two-component regulatory system</keyword>
<dbReference type="SUPFAM" id="SSF47384">
    <property type="entry name" value="Homodimeric domain of signal transducing histidine kinase"/>
    <property type="match status" value="1"/>
</dbReference>
<dbReference type="EMBL" id="JADEXQ010000159">
    <property type="protein sequence ID" value="MBE9033176.1"/>
    <property type="molecule type" value="Genomic_DNA"/>
</dbReference>
<dbReference type="GO" id="GO:0000155">
    <property type="term" value="F:phosphorelay sensor kinase activity"/>
    <property type="evidence" value="ECO:0007669"/>
    <property type="project" value="InterPro"/>
</dbReference>
<keyword evidence="6" id="KW-1133">Transmembrane helix</keyword>
<keyword evidence="4" id="KW-0418">Kinase</keyword>
<dbReference type="InterPro" id="IPR003594">
    <property type="entry name" value="HATPase_dom"/>
</dbReference>
<dbReference type="Gene3D" id="3.30.565.10">
    <property type="entry name" value="Histidine kinase-like ATPase, C-terminal domain"/>
    <property type="match status" value="1"/>
</dbReference>
<comment type="catalytic activity">
    <reaction evidence="1">
        <text>ATP + protein L-histidine = ADP + protein N-phospho-L-histidine.</text>
        <dbReference type="EC" id="2.7.13.3"/>
    </reaction>
</comment>
<dbReference type="SUPFAM" id="SSF55785">
    <property type="entry name" value="PYP-like sensor domain (PAS domain)"/>
    <property type="match status" value="1"/>
</dbReference>
<feature type="transmembrane region" description="Helical" evidence="6">
    <location>
        <begin position="255"/>
        <end position="274"/>
    </location>
</feature>
<keyword evidence="4" id="KW-0808">Transferase</keyword>
<dbReference type="InterPro" id="IPR035965">
    <property type="entry name" value="PAS-like_dom_sf"/>
</dbReference>
<organism evidence="8 9">
    <name type="scientific">Romeriopsis navalis LEGE 11480</name>
    <dbReference type="NCBI Taxonomy" id="2777977"/>
    <lineage>
        <taxon>Bacteria</taxon>
        <taxon>Bacillati</taxon>
        <taxon>Cyanobacteriota</taxon>
        <taxon>Cyanophyceae</taxon>
        <taxon>Leptolyngbyales</taxon>
        <taxon>Leptolyngbyaceae</taxon>
        <taxon>Romeriopsis</taxon>
        <taxon>Romeriopsis navalis</taxon>
    </lineage>
</organism>
<dbReference type="PANTHER" id="PTHR43547">
    <property type="entry name" value="TWO-COMPONENT HISTIDINE KINASE"/>
    <property type="match status" value="1"/>
</dbReference>
<dbReference type="SMART" id="SM00388">
    <property type="entry name" value="HisKA"/>
    <property type="match status" value="1"/>
</dbReference>
<evidence type="ECO:0000256" key="3">
    <source>
        <dbReference type="ARBA" id="ARBA00022553"/>
    </source>
</evidence>
<accession>A0A928VU91</accession>
<dbReference type="Pfam" id="PF02518">
    <property type="entry name" value="HATPase_c"/>
    <property type="match status" value="1"/>
</dbReference>
<keyword evidence="9" id="KW-1185">Reference proteome</keyword>
<feature type="domain" description="Histidine kinase" evidence="7">
    <location>
        <begin position="570"/>
        <end position="785"/>
    </location>
</feature>
<dbReference type="Pfam" id="PF00512">
    <property type="entry name" value="HisKA"/>
    <property type="match status" value="1"/>
</dbReference>
<dbReference type="Gene3D" id="1.10.287.130">
    <property type="match status" value="1"/>
</dbReference>
<feature type="non-terminal residue" evidence="8">
    <location>
        <position position="1"/>
    </location>
</feature>
<dbReference type="PANTHER" id="PTHR43547:SF2">
    <property type="entry name" value="HYBRID SIGNAL TRANSDUCTION HISTIDINE KINASE C"/>
    <property type="match status" value="1"/>
</dbReference>
<name>A0A928VU91_9CYAN</name>
<evidence type="ECO:0000256" key="5">
    <source>
        <dbReference type="ARBA" id="ARBA00023012"/>
    </source>
</evidence>
<dbReference type="RefSeq" id="WP_264327985.1">
    <property type="nucleotide sequence ID" value="NZ_JADEXQ010000159.1"/>
</dbReference>
<dbReference type="InterPro" id="IPR007890">
    <property type="entry name" value="CHASE2"/>
</dbReference>
<keyword evidence="6" id="KW-0472">Membrane</keyword>
<gene>
    <name evidence="8" type="ORF">IQ266_25900</name>
</gene>
<dbReference type="PIRSF" id="PIRSF037347">
    <property type="entry name" value="STHK_CHASE2_PAS_prd"/>
    <property type="match status" value="1"/>
</dbReference>
<dbReference type="PRINTS" id="PR00344">
    <property type="entry name" value="BCTRLSENSOR"/>
</dbReference>
<comment type="caution">
    <text evidence="8">The sequence shown here is derived from an EMBL/GenBank/DDBJ whole genome shotgun (WGS) entry which is preliminary data.</text>
</comment>
<dbReference type="CDD" id="cd00075">
    <property type="entry name" value="HATPase"/>
    <property type="match status" value="1"/>
</dbReference>